<evidence type="ECO:0000313" key="1">
    <source>
        <dbReference type="EMBL" id="KAF7403692.1"/>
    </source>
</evidence>
<comment type="caution">
    <text evidence="1">The sequence shown here is derived from an EMBL/GenBank/DDBJ whole genome shotgun (WGS) entry which is preliminary data.</text>
</comment>
<evidence type="ECO:0000313" key="2">
    <source>
        <dbReference type="Proteomes" id="UP000617340"/>
    </source>
</evidence>
<accession>A0A834KD00</accession>
<sequence length="164" mass="19003">MNHAFARQERTKKNLMISIGSKRQDREINVPSPKSQDKVAIKRVSIKVSIKWRTKRSHHVEVAAYGDPWTDSLTTILQNPWYQRNALLTENSKSQYYLKDYGKGHFPLRDNRIAISEASITTVQSPRPSNHQMPGQITMVSPCDHSEMRFLASGLRRLEWDQKI</sequence>
<dbReference type="EMBL" id="JACSDZ010000005">
    <property type="protein sequence ID" value="KAF7403692.1"/>
    <property type="molecule type" value="Genomic_DNA"/>
</dbReference>
<reference evidence="1" key="1">
    <citation type="journal article" date="2020" name="G3 (Bethesda)">
        <title>High-Quality Assemblies for Three Invasive Social Wasps from the &lt;i&gt;Vespula&lt;/i&gt; Genus.</title>
        <authorList>
            <person name="Harrop T.W.R."/>
            <person name="Guhlin J."/>
            <person name="McLaughlin G.M."/>
            <person name="Permina E."/>
            <person name="Stockwell P."/>
            <person name="Gilligan J."/>
            <person name="Le Lec M.F."/>
            <person name="Gruber M.A.M."/>
            <person name="Quinn O."/>
            <person name="Lovegrove M."/>
            <person name="Duncan E.J."/>
            <person name="Remnant E.J."/>
            <person name="Van Eeckhoven J."/>
            <person name="Graham B."/>
            <person name="Knapp R.A."/>
            <person name="Langford K.W."/>
            <person name="Kronenberg Z."/>
            <person name="Press M.O."/>
            <person name="Eacker S.M."/>
            <person name="Wilson-Rankin E.E."/>
            <person name="Purcell J."/>
            <person name="Lester P.J."/>
            <person name="Dearden P.K."/>
        </authorList>
    </citation>
    <scope>NUCLEOTIDE SEQUENCE</scope>
    <source>
        <strain evidence="1">Linc-1</strain>
    </source>
</reference>
<name>A0A834KD00_VESGE</name>
<keyword evidence="2" id="KW-1185">Reference proteome</keyword>
<protein>
    <submittedName>
        <fullName evidence="1">Uncharacterized protein</fullName>
    </submittedName>
</protein>
<organism evidence="1 2">
    <name type="scientific">Vespula germanica</name>
    <name type="common">German yellow jacket</name>
    <name type="synonym">Paravespula germanica</name>
    <dbReference type="NCBI Taxonomy" id="30212"/>
    <lineage>
        <taxon>Eukaryota</taxon>
        <taxon>Metazoa</taxon>
        <taxon>Ecdysozoa</taxon>
        <taxon>Arthropoda</taxon>
        <taxon>Hexapoda</taxon>
        <taxon>Insecta</taxon>
        <taxon>Pterygota</taxon>
        <taxon>Neoptera</taxon>
        <taxon>Endopterygota</taxon>
        <taxon>Hymenoptera</taxon>
        <taxon>Apocrita</taxon>
        <taxon>Aculeata</taxon>
        <taxon>Vespoidea</taxon>
        <taxon>Vespidae</taxon>
        <taxon>Vespinae</taxon>
        <taxon>Vespula</taxon>
    </lineage>
</organism>
<proteinExistence type="predicted"/>
<gene>
    <name evidence="1" type="ORF">HZH68_006486</name>
</gene>
<dbReference type="Proteomes" id="UP000617340">
    <property type="component" value="Unassembled WGS sequence"/>
</dbReference>
<dbReference type="AlphaFoldDB" id="A0A834KD00"/>